<keyword evidence="3" id="KW-1185">Reference proteome</keyword>
<evidence type="ECO:0000313" key="2">
    <source>
        <dbReference type="EMBL" id="TRX88361.1"/>
    </source>
</evidence>
<evidence type="ECO:0000313" key="3">
    <source>
        <dbReference type="Proteomes" id="UP000319160"/>
    </source>
</evidence>
<proteinExistence type="predicted"/>
<sequence>MVLGQPWAALWLIFWVITAFNTLELAPPFYAWGRAYGVLFAWTIANTAPFPLCLLLLALAHRTRAEGSLEGERLVCCAPPPGDHEFMKKEGDEPPKTRRGFMRNIEELRAIDDTSLIFEDHILAAIYEDDLGTVTEVWTGVR</sequence>
<name>A0A553HK85_9PEZI</name>
<protein>
    <recommendedName>
        <fullName evidence="4">DUF3533 domain-containing protein</fullName>
    </recommendedName>
</protein>
<evidence type="ECO:0008006" key="4">
    <source>
        <dbReference type="Google" id="ProtNLM"/>
    </source>
</evidence>
<keyword evidence="1" id="KW-1133">Transmembrane helix</keyword>
<comment type="caution">
    <text evidence="2">The sequence shown here is derived from an EMBL/GenBank/DDBJ whole genome shotgun (WGS) entry which is preliminary data.</text>
</comment>
<keyword evidence="1" id="KW-0472">Membrane</keyword>
<accession>A0A553HK85</accession>
<dbReference type="OrthoDB" id="2140105at2759"/>
<dbReference type="Proteomes" id="UP000319160">
    <property type="component" value="Unassembled WGS sequence"/>
</dbReference>
<reference evidence="3" key="1">
    <citation type="submission" date="2019-06" db="EMBL/GenBank/DDBJ databases">
        <title>Draft genome sequence of the griseofulvin-producing fungus Xylaria cubensis strain G536.</title>
        <authorList>
            <person name="Mead M.E."/>
            <person name="Raja H.A."/>
            <person name="Steenwyk J.L."/>
            <person name="Knowles S.L."/>
            <person name="Oberlies N.H."/>
            <person name="Rokas A."/>
        </authorList>
    </citation>
    <scope>NUCLEOTIDE SEQUENCE [LARGE SCALE GENOMIC DNA]</scope>
    <source>
        <strain evidence="3">G536</strain>
    </source>
</reference>
<gene>
    <name evidence="2" type="ORF">FHL15_010737</name>
</gene>
<dbReference type="STRING" id="2512241.A0A553HK85"/>
<keyword evidence="1" id="KW-0812">Transmembrane</keyword>
<organism evidence="2 3">
    <name type="scientific">Xylaria flabelliformis</name>
    <dbReference type="NCBI Taxonomy" id="2512241"/>
    <lineage>
        <taxon>Eukaryota</taxon>
        <taxon>Fungi</taxon>
        <taxon>Dikarya</taxon>
        <taxon>Ascomycota</taxon>
        <taxon>Pezizomycotina</taxon>
        <taxon>Sordariomycetes</taxon>
        <taxon>Xylariomycetidae</taxon>
        <taxon>Xylariales</taxon>
        <taxon>Xylariaceae</taxon>
        <taxon>Xylaria</taxon>
    </lineage>
</organism>
<feature type="transmembrane region" description="Helical" evidence="1">
    <location>
        <begin position="35"/>
        <end position="59"/>
    </location>
</feature>
<dbReference type="AlphaFoldDB" id="A0A553HK85"/>
<dbReference type="EMBL" id="VFLP01000090">
    <property type="protein sequence ID" value="TRX88361.1"/>
    <property type="molecule type" value="Genomic_DNA"/>
</dbReference>
<evidence type="ECO:0000256" key="1">
    <source>
        <dbReference type="SAM" id="Phobius"/>
    </source>
</evidence>